<dbReference type="OrthoDB" id="9835793at2759"/>
<dbReference type="PANTHER" id="PTHR12080">
    <property type="entry name" value="SIGNALING LYMPHOCYTIC ACTIVATION MOLECULE"/>
    <property type="match status" value="1"/>
</dbReference>
<keyword evidence="5" id="KW-0812">Transmembrane</keyword>
<keyword evidence="3 5" id="KW-0472">Membrane</keyword>
<feature type="transmembrane region" description="Helical" evidence="5">
    <location>
        <begin position="149"/>
        <end position="171"/>
    </location>
</feature>
<reference evidence="7 8" key="1">
    <citation type="journal article" date="2020" name="G3 (Bethesda)">
        <title>Draft Genome of the Common Snapping Turtle, Chelydra serpentina, a Model for Phenotypic Plasticity in Reptiles.</title>
        <authorList>
            <person name="Das D."/>
            <person name="Singh S.K."/>
            <person name="Bierstedt J."/>
            <person name="Erickson A."/>
            <person name="Galli G.L.J."/>
            <person name="Crossley D.A. 2nd"/>
            <person name="Rhen T."/>
        </authorList>
    </citation>
    <scope>NUCLEOTIDE SEQUENCE [LARGE SCALE GENOMIC DNA]</scope>
    <source>
        <strain evidence="7">KW</strain>
    </source>
</reference>
<dbReference type="SUPFAM" id="SSF48726">
    <property type="entry name" value="Immunoglobulin"/>
    <property type="match status" value="1"/>
</dbReference>
<keyword evidence="5" id="KW-1133">Transmembrane helix</keyword>
<keyword evidence="4" id="KW-0325">Glycoprotein</keyword>
<accession>A0A8T1SMR2</accession>
<protein>
    <submittedName>
        <fullName evidence="7">SLAM family member 6</fullName>
    </submittedName>
</protein>
<evidence type="ECO:0000256" key="1">
    <source>
        <dbReference type="ARBA" id="ARBA00004370"/>
    </source>
</evidence>
<dbReference type="InterPro" id="IPR015631">
    <property type="entry name" value="CD2/SLAM_rcpt"/>
</dbReference>
<keyword evidence="2" id="KW-0732">Signal</keyword>
<evidence type="ECO:0000256" key="2">
    <source>
        <dbReference type="ARBA" id="ARBA00022729"/>
    </source>
</evidence>
<evidence type="ECO:0000256" key="3">
    <source>
        <dbReference type="ARBA" id="ARBA00023136"/>
    </source>
</evidence>
<dbReference type="PANTHER" id="PTHR12080:SF121">
    <property type="entry name" value="IG-LIKE DOMAIN-CONTAINING PROTEIN-RELATED"/>
    <property type="match status" value="1"/>
</dbReference>
<keyword evidence="8" id="KW-1185">Reference proteome</keyword>
<gene>
    <name evidence="7" type="primary">SLAMF6</name>
    <name evidence="7" type="ORF">G0U57_004279</name>
</gene>
<dbReference type="GO" id="GO:0016020">
    <property type="term" value="C:membrane"/>
    <property type="evidence" value="ECO:0007669"/>
    <property type="project" value="UniProtKB-SubCell"/>
</dbReference>
<dbReference type="InterPro" id="IPR036179">
    <property type="entry name" value="Ig-like_dom_sf"/>
</dbReference>
<organism evidence="7 8">
    <name type="scientific">Chelydra serpentina</name>
    <name type="common">Snapping turtle</name>
    <name type="synonym">Testudo serpentina</name>
    <dbReference type="NCBI Taxonomy" id="8475"/>
    <lineage>
        <taxon>Eukaryota</taxon>
        <taxon>Metazoa</taxon>
        <taxon>Chordata</taxon>
        <taxon>Craniata</taxon>
        <taxon>Vertebrata</taxon>
        <taxon>Euteleostomi</taxon>
        <taxon>Archelosauria</taxon>
        <taxon>Testudinata</taxon>
        <taxon>Testudines</taxon>
        <taxon>Cryptodira</taxon>
        <taxon>Durocryptodira</taxon>
        <taxon>Americhelydia</taxon>
        <taxon>Chelydroidea</taxon>
        <taxon>Chelydridae</taxon>
        <taxon>Chelydra</taxon>
    </lineage>
</organism>
<comment type="subcellular location">
    <subcellularLocation>
        <location evidence="1">Membrane</location>
    </subcellularLocation>
</comment>
<proteinExistence type="predicted"/>
<dbReference type="Pfam" id="PF13927">
    <property type="entry name" value="Ig_3"/>
    <property type="match status" value="1"/>
</dbReference>
<dbReference type="PROSITE" id="PS50835">
    <property type="entry name" value="IG_LIKE"/>
    <property type="match status" value="1"/>
</dbReference>
<evidence type="ECO:0000256" key="4">
    <source>
        <dbReference type="ARBA" id="ARBA00023180"/>
    </source>
</evidence>
<name>A0A8T1SMR2_CHESE</name>
<dbReference type="AlphaFoldDB" id="A0A8T1SMR2"/>
<dbReference type="InterPro" id="IPR007110">
    <property type="entry name" value="Ig-like_dom"/>
</dbReference>
<evidence type="ECO:0000313" key="7">
    <source>
        <dbReference type="EMBL" id="KAG6930138.1"/>
    </source>
</evidence>
<dbReference type="Gene3D" id="2.60.40.10">
    <property type="entry name" value="Immunoglobulins"/>
    <property type="match status" value="2"/>
</dbReference>
<dbReference type="InterPro" id="IPR013783">
    <property type="entry name" value="Ig-like_fold"/>
</dbReference>
<feature type="domain" description="Ig-like" evidence="6">
    <location>
        <begin position="47"/>
        <end position="130"/>
    </location>
</feature>
<evidence type="ECO:0000256" key="5">
    <source>
        <dbReference type="SAM" id="Phobius"/>
    </source>
</evidence>
<dbReference type="CDD" id="cd00096">
    <property type="entry name" value="Ig"/>
    <property type="match status" value="1"/>
</dbReference>
<evidence type="ECO:0000259" key="6">
    <source>
        <dbReference type="PROSITE" id="PS50835"/>
    </source>
</evidence>
<sequence length="233" mass="25511">MYNETSLQIQALELGDSGVYEARIKIVPATVEDRTFLLRVYEPVPAPEIESHSLSRTADGCNVSLQCQASGREEVNVSWTRGNPPRELGSSERYQLAPDGRTLRLSLQPRPLNSTFTCTASNPGDQKSISPDLQSICQSARAAPSPCHWRSIIVTLFLGLEINAIVLVNLLHRKTPQRGRLGQNLVSQTPDEKVDGNWRGGGGSRLSGEILAPMKSMGVLPITSVKSRFHPQV</sequence>
<comment type="caution">
    <text evidence="7">The sequence shown here is derived from an EMBL/GenBank/DDBJ whole genome shotgun (WGS) entry which is preliminary data.</text>
</comment>
<dbReference type="EMBL" id="JAHGAV010000156">
    <property type="protein sequence ID" value="KAG6930138.1"/>
    <property type="molecule type" value="Genomic_DNA"/>
</dbReference>
<dbReference type="Proteomes" id="UP000765507">
    <property type="component" value="Unassembled WGS sequence"/>
</dbReference>
<evidence type="ECO:0000313" key="8">
    <source>
        <dbReference type="Proteomes" id="UP000765507"/>
    </source>
</evidence>